<sequence>MQEIYIVRHGQTFLNELNRTQGWVDSPLTEKGKEQARRMGQALKRSNAHFSVVVASDRGRVLETVGLLLEEAGLSDSPIEQNPDWREMCFGEYEGCSNEDTIAAILHYNGYETETCTFQSRRKFRELITDTMSKIDKSGWAESREQFEARLLAALNQVILSLEQCAGQRALVVAHGVVMETLFLLLEKTADLPEIDNGRAMILQHENGVFTVKAVNVAAF</sequence>
<organism evidence="8 9">
    <name type="scientific">Streptococcus massiliensis</name>
    <dbReference type="NCBI Taxonomy" id="313439"/>
    <lineage>
        <taxon>Bacteria</taxon>
        <taxon>Bacillati</taxon>
        <taxon>Bacillota</taxon>
        <taxon>Bacilli</taxon>
        <taxon>Lactobacillales</taxon>
        <taxon>Streptococcaceae</taxon>
        <taxon>Streptococcus</taxon>
    </lineage>
</organism>
<evidence type="ECO:0000256" key="7">
    <source>
        <dbReference type="PIRSR" id="PIRSR613078-3"/>
    </source>
</evidence>
<dbReference type="CDD" id="cd07067">
    <property type="entry name" value="HP_PGM_like"/>
    <property type="match status" value="1"/>
</dbReference>
<evidence type="ECO:0000256" key="2">
    <source>
        <dbReference type="ARBA" id="ARBA00012028"/>
    </source>
</evidence>
<dbReference type="SUPFAM" id="SSF53254">
    <property type="entry name" value="Phosphoglycerate mutase-like"/>
    <property type="match status" value="1"/>
</dbReference>
<comment type="similarity">
    <text evidence="1">Belongs to the phosphoglycerate mutase family. BPG-dependent PGAM subfamily.</text>
</comment>
<keyword evidence="4 8" id="KW-0413">Isomerase</keyword>
<evidence type="ECO:0000313" key="9">
    <source>
        <dbReference type="Proteomes" id="UP000254634"/>
    </source>
</evidence>
<dbReference type="OrthoDB" id="4131070at2"/>
<feature type="binding site" evidence="6">
    <location>
        <begin position="8"/>
        <end position="15"/>
    </location>
    <ligand>
        <name>substrate</name>
    </ligand>
</feature>
<dbReference type="PROSITE" id="PS00175">
    <property type="entry name" value="PG_MUTASE"/>
    <property type="match status" value="1"/>
</dbReference>
<dbReference type="SMART" id="SM00855">
    <property type="entry name" value="PGAM"/>
    <property type="match status" value="1"/>
</dbReference>
<feature type="site" description="Transition state stabilizer" evidence="7">
    <location>
        <position position="175"/>
    </location>
</feature>
<dbReference type="GO" id="GO:0004619">
    <property type="term" value="F:phosphoglycerate mutase activity"/>
    <property type="evidence" value="ECO:0007669"/>
    <property type="project" value="UniProtKB-EC"/>
</dbReference>
<keyword evidence="9" id="KW-1185">Reference proteome</keyword>
<dbReference type="EC" id="5.4.2.11" evidence="2"/>
<evidence type="ECO:0000256" key="1">
    <source>
        <dbReference type="ARBA" id="ARBA00006717"/>
    </source>
</evidence>
<gene>
    <name evidence="8" type="primary">gpmA_1</name>
    <name evidence="8" type="ORF">NCTC13765_01422</name>
</gene>
<reference evidence="8" key="1">
    <citation type="submission" date="2018-06" db="EMBL/GenBank/DDBJ databases">
        <authorList>
            <consortium name="Pathogen Informatics"/>
            <person name="Doyle S."/>
        </authorList>
    </citation>
    <scope>NUCLEOTIDE SEQUENCE [LARGE SCALE GENOMIC DNA]</scope>
    <source>
        <strain evidence="8">NCTC13765</strain>
    </source>
</reference>
<dbReference type="Gene3D" id="3.40.50.1240">
    <property type="entry name" value="Phosphoglycerate mutase-like"/>
    <property type="match status" value="1"/>
</dbReference>
<dbReference type="RefSeq" id="WP_018371813.1">
    <property type="nucleotide sequence ID" value="NZ_UHFR01000005.1"/>
</dbReference>
<dbReference type="InterPro" id="IPR001345">
    <property type="entry name" value="PG/BPGM_mutase_AS"/>
</dbReference>
<feature type="active site" description="Proton donor/acceptor" evidence="5">
    <location>
        <position position="87"/>
    </location>
</feature>
<evidence type="ECO:0000313" key="8">
    <source>
        <dbReference type="EMBL" id="SUN76920.1"/>
    </source>
</evidence>
<protein>
    <recommendedName>
        <fullName evidence="2">phosphoglycerate mutase (2,3-diphosphoglycerate-dependent)</fullName>
        <ecNumber evidence="2">5.4.2.11</ecNumber>
    </recommendedName>
</protein>
<accession>A0A380L2Z9</accession>
<dbReference type="STRING" id="1123307.GCA_000380065_01112"/>
<name>A0A380L2Z9_9STRE</name>
<dbReference type="GO" id="GO:0006096">
    <property type="term" value="P:glycolytic process"/>
    <property type="evidence" value="ECO:0007669"/>
    <property type="project" value="UniProtKB-KW"/>
</dbReference>
<dbReference type="InterPro" id="IPR013078">
    <property type="entry name" value="His_Pase_superF_clade-1"/>
</dbReference>
<dbReference type="AlphaFoldDB" id="A0A380L2Z9"/>
<dbReference type="InterPro" id="IPR005952">
    <property type="entry name" value="Phosphogly_mut1"/>
</dbReference>
<dbReference type="Pfam" id="PF00300">
    <property type="entry name" value="His_Phos_1"/>
    <property type="match status" value="1"/>
</dbReference>
<dbReference type="InterPro" id="IPR029033">
    <property type="entry name" value="His_PPase_superfam"/>
</dbReference>
<evidence type="ECO:0000256" key="6">
    <source>
        <dbReference type="PIRSR" id="PIRSR613078-2"/>
    </source>
</evidence>
<evidence type="ECO:0000256" key="4">
    <source>
        <dbReference type="ARBA" id="ARBA00023235"/>
    </source>
</evidence>
<evidence type="ECO:0000256" key="3">
    <source>
        <dbReference type="ARBA" id="ARBA00023152"/>
    </source>
</evidence>
<dbReference type="PIRSF" id="PIRSF000709">
    <property type="entry name" value="6PFK_2-Ptase"/>
    <property type="match status" value="1"/>
</dbReference>
<keyword evidence="3" id="KW-0324">Glycolysis</keyword>
<evidence type="ECO:0000256" key="5">
    <source>
        <dbReference type="PIRSR" id="PIRSR613078-1"/>
    </source>
</evidence>
<dbReference type="PANTHER" id="PTHR11931">
    <property type="entry name" value="PHOSPHOGLYCERATE MUTASE"/>
    <property type="match status" value="1"/>
</dbReference>
<dbReference type="Proteomes" id="UP000254634">
    <property type="component" value="Unassembled WGS sequence"/>
</dbReference>
<proteinExistence type="inferred from homology"/>
<dbReference type="EMBL" id="UHFR01000005">
    <property type="protein sequence ID" value="SUN76920.1"/>
    <property type="molecule type" value="Genomic_DNA"/>
</dbReference>
<feature type="active site" description="Tele-phosphohistidine intermediate" evidence="5">
    <location>
        <position position="9"/>
    </location>
</feature>
<feature type="binding site" evidence="6">
    <location>
        <position position="60"/>
    </location>
    <ligand>
        <name>substrate</name>
    </ligand>
</feature>